<dbReference type="InParanoid" id="U5H553"/>
<reference evidence="5" key="1">
    <citation type="submission" date="2010-11" db="EMBL/GenBank/DDBJ databases">
        <title>The genome sequence of Microbotryum violaceum strain p1A1 Lamole.</title>
        <authorList>
            <person name="Cuomo C."/>
            <person name="Perlin M."/>
            <person name="Young S.K."/>
            <person name="Zeng Q."/>
            <person name="Gargeya S."/>
            <person name="Alvarado L."/>
            <person name="Berlin A."/>
            <person name="Chapman S.B."/>
            <person name="Chen Z."/>
            <person name="Freedman E."/>
            <person name="Gellesch M."/>
            <person name="Goldberg J."/>
            <person name="Griggs A."/>
            <person name="Gujja S."/>
            <person name="Heilman E."/>
            <person name="Heiman D."/>
            <person name="Howarth C."/>
            <person name="Mehta T."/>
            <person name="Neiman D."/>
            <person name="Pearson M."/>
            <person name="Roberts A."/>
            <person name="Saif S."/>
            <person name="Shea T."/>
            <person name="Shenoy N."/>
            <person name="Sisk P."/>
            <person name="Stolte C."/>
            <person name="Sykes S."/>
            <person name="White J."/>
            <person name="Yandava C."/>
            <person name="Haas B."/>
            <person name="Nusbaum C."/>
            <person name="Birren B."/>
        </authorList>
    </citation>
    <scope>NUCLEOTIDE SEQUENCE [LARGE SCALE GENOMIC DNA]</scope>
    <source>
        <strain evidence="5">p1A1 Lamole</strain>
    </source>
</reference>
<dbReference type="EnsemblFungi" id="MVLG_02431T0">
    <property type="protein sequence ID" value="MVLG_02431T0"/>
    <property type="gene ID" value="MVLG_02431"/>
</dbReference>
<evidence type="ECO:0000313" key="5">
    <source>
        <dbReference type="Proteomes" id="UP000017200"/>
    </source>
</evidence>
<feature type="coiled-coil region" evidence="1">
    <location>
        <begin position="245"/>
        <end position="272"/>
    </location>
</feature>
<dbReference type="HOGENOM" id="CLU_763327_0_0_1"/>
<evidence type="ECO:0000313" key="3">
    <source>
        <dbReference type="EMBL" id="KDE07208.1"/>
    </source>
</evidence>
<evidence type="ECO:0000313" key="4">
    <source>
        <dbReference type="EnsemblFungi" id="MVLG_02431T0"/>
    </source>
</evidence>
<dbReference type="EMBL" id="AEIJ01000237">
    <property type="status" value="NOT_ANNOTATED_CDS"/>
    <property type="molecule type" value="Genomic_DNA"/>
</dbReference>
<keyword evidence="5" id="KW-1185">Reference proteome</keyword>
<reference evidence="3 5" key="3">
    <citation type="journal article" date="2015" name="BMC Genomics">
        <title>Sex and parasites: genomic and transcriptomic analysis of Microbotryum lychnidis-dioicae, the biotrophic and plant-castrating anther smut fungus.</title>
        <authorList>
            <person name="Perlin M.H."/>
            <person name="Amselem J."/>
            <person name="Fontanillas E."/>
            <person name="Toh S.S."/>
            <person name="Chen Z."/>
            <person name="Goldberg J."/>
            <person name="Duplessis S."/>
            <person name="Henrissat B."/>
            <person name="Young S."/>
            <person name="Zeng Q."/>
            <person name="Aguileta G."/>
            <person name="Petit E."/>
            <person name="Badouin H."/>
            <person name="Andrews J."/>
            <person name="Razeeq D."/>
            <person name="Gabaldon T."/>
            <person name="Quesneville H."/>
            <person name="Giraud T."/>
            <person name="Hood M.E."/>
            <person name="Schultz D.J."/>
            <person name="Cuomo C.A."/>
        </authorList>
    </citation>
    <scope>NUCLEOTIDE SEQUENCE [LARGE SCALE GENOMIC DNA]</scope>
    <source>
        <strain evidence="3">P1A1 Lamole</strain>
        <strain evidence="5">p1A1 Lamole</strain>
    </source>
</reference>
<protein>
    <submittedName>
        <fullName evidence="3 4">Uncharacterized protein</fullName>
    </submittedName>
</protein>
<sequence length="363" mass="40134">MSAAQSSSGDQNLTTPARPAALPGQAQASKKRTAKQKAYSSNVANANSKEPKWDWTDAEVIAMLQVLKHIGTPSFPDSVFIKANEACLFDTDVINEIRSIRGGGWDEINSRPLLNAEQWKAVSAAAIIEKRPSNFYYPLTAAILGKDYATGSEGFSYGDDASTTQTPAPHPGRRCQGSEAEILGLSEEDASESTGEFDEDIDPRAACATPLPALRAKSSTPATKKPRLSRDRASVQQRAIMQARREHLDNTLAVLKQKHEESTNRMIELLDRVMLTDREKFLEHFYKFEELDQPAWDKVVFYVAACGDTLPVSVVSYLANLKTRWKPDWSAASEIIAEARNFKETDYGGVQNFDVPPILHPMQ</sequence>
<evidence type="ECO:0000256" key="2">
    <source>
        <dbReference type="SAM" id="MobiDB-lite"/>
    </source>
</evidence>
<proteinExistence type="predicted"/>
<dbReference type="Proteomes" id="UP000017200">
    <property type="component" value="Unassembled WGS sequence"/>
</dbReference>
<feature type="region of interest" description="Disordered" evidence="2">
    <location>
        <begin position="1"/>
        <end position="48"/>
    </location>
</feature>
<feature type="region of interest" description="Disordered" evidence="2">
    <location>
        <begin position="156"/>
        <end position="176"/>
    </location>
</feature>
<feature type="compositionally biased region" description="Polar residues" evidence="2">
    <location>
        <begin position="1"/>
        <end position="15"/>
    </location>
</feature>
<dbReference type="AlphaFoldDB" id="U5H553"/>
<reference evidence="4" key="4">
    <citation type="submission" date="2015-06" db="UniProtKB">
        <authorList>
            <consortium name="EnsemblFungi"/>
        </authorList>
    </citation>
    <scope>IDENTIFICATION</scope>
</reference>
<name>U5H553_USTV1</name>
<dbReference type="OrthoDB" id="2539233at2759"/>
<reference evidence="3" key="2">
    <citation type="submission" date="2010-11" db="EMBL/GenBank/DDBJ databases">
        <authorList>
            <consortium name="The Broad Institute Genome Sequencing Platform"/>
            <person name="Earl A."/>
            <person name="Ward D."/>
            <person name="Feldgarden M."/>
            <person name="Gevers D."/>
            <person name="Butler R."/>
            <person name="Young S.K."/>
            <person name="Zeng Q."/>
            <person name="Gargeya S."/>
            <person name="Fitzgerald M."/>
            <person name="Haas B."/>
            <person name="Abouelleil A."/>
            <person name="Alvarado L."/>
            <person name="Arachchi H.M."/>
            <person name="Berlin A."/>
            <person name="Brown A."/>
            <person name="Chapman S.B."/>
            <person name="Chen Z."/>
            <person name="Dunbar C."/>
            <person name="Freedman E."/>
            <person name="Gearin G."/>
            <person name="Gellesch M."/>
            <person name="Goldberg J."/>
            <person name="Griggs A."/>
            <person name="Gujja S."/>
            <person name="Heilman E."/>
            <person name="Heiman D."/>
            <person name="Howarth C."/>
            <person name="Larson L."/>
            <person name="Lui A."/>
            <person name="MacDonald P.J.P."/>
            <person name="Mehta T."/>
            <person name="Montmayeur A."/>
            <person name="Murphy C."/>
            <person name="Neiman D."/>
            <person name="Pearson M."/>
            <person name="Priest M."/>
            <person name="Roberts A."/>
            <person name="Saif S."/>
            <person name="Shea T."/>
            <person name="Shenoy N."/>
            <person name="Sisk P."/>
            <person name="Stolte C."/>
            <person name="Sykes S."/>
            <person name="White J."/>
            <person name="Yandava C."/>
            <person name="Wortman J."/>
            <person name="Nusbaum C."/>
            <person name="Birren B."/>
        </authorList>
    </citation>
    <scope>NUCLEOTIDE SEQUENCE</scope>
    <source>
        <strain evidence="3">P1A1 Lamole</strain>
    </source>
</reference>
<keyword evidence="1" id="KW-0175">Coiled coil</keyword>
<accession>U5H553</accession>
<feature type="region of interest" description="Disordered" evidence="2">
    <location>
        <begin position="209"/>
        <end position="233"/>
    </location>
</feature>
<gene>
    <name evidence="3" type="ORF">MVLG_02431</name>
</gene>
<organism evidence="3">
    <name type="scientific">Microbotryum lychnidis-dioicae (strain p1A1 Lamole / MvSl-1064)</name>
    <name type="common">Anther smut fungus</name>
    <dbReference type="NCBI Taxonomy" id="683840"/>
    <lineage>
        <taxon>Eukaryota</taxon>
        <taxon>Fungi</taxon>
        <taxon>Dikarya</taxon>
        <taxon>Basidiomycota</taxon>
        <taxon>Pucciniomycotina</taxon>
        <taxon>Microbotryomycetes</taxon>
        <taxon>Microbotryales</taxon>
        <taxon>Microbotryaceae</taxon>
        <taxon>Microbotryum</taxon>
    </lineage>
</organism>
<feature type="compositionally biased region" description="Polar residues" evidence="2">
    <location>
        <begin position="38"/>
        <end position="48"/>
    </location>
</feature>
<evidence type="ECO:0000256" key="1">
    <source>
        <dbReference type="SAM" id="Coils"/>
    </source>
</evidence>
<dbReference type="EMBL" id="GL541661">
    <property type="protein sequence ID" value="KDE07208.1"/>
    <property type="molecule type" value="Genomic_DNA"/>
</dbReference>